<comment type="caution">
    <text evidence="1">The sequence shown here is derived from an EMBL/GenBank/DDBJ whole genome shotgun (WGS) entry which is preliminary data.</text>
</comment>
<organism evidence="1 2">
    <name type="scientific">Rhododendron griersonianum</name>
    <dbReference type="NCBI Taxonomy" id="479676"/>
    <lineage>
        <taxon>Eukaryota</taxon>
        <taxon>Viridiplantae</taxon>
        <taxon>Streptophyta</taxon>
        <taxon>Embryophyta</taxon>
        <taxon>Tracheophyta</taxon>
        <taxon>Spermatophyta</taxon>
        <taxon>Magnoliopsida</taxon>
        <taxon>eudicotyledons</taxon>
        <taxon>Gunneridae</taxon>
        <taxon>Pentapetalae</taxon>
        <taxon>asterids</taxon>
        <taxon>Ericales</taxon>
        <taxon>Ericaceae</taxon>
        <taxon>Ericoideae</taxon>
        <taxon>Rhodoreae</taxon>
        <taxon>Rhododendron</taxon>
    </lineage>
</organism>
<proteinExistence type="predicted"/>
<dbReference type="Proteomes" id="UP000823749">
    <property type="component" value="Chromosome 13"/>
</dbReference>
<sequence>MHQYLHSSVLIHSKDPTEKTRHNNRKYQNETLTLIPIPQIQELVNFVTAFVPSDTACLANSPGNTSLTAVCISREVIVGFLLYLASLDDSWASFSNISLMKLFMIPMALLEIPMSGWTCFSTLKM</sequence>
<name>A0AAV6HNN5_9ERIC</name>
<evidence type="ECO:0000313" key="2">
    <source>
        <dbReference type="Proteomes" id="UP000823749"/>
    </source>
</evidence>
<dbReference type="AlphaFoldDB" id="A0AAV6HNN5"/>
<evidence type="ECO:0000313" key="1">
    <source>
        <dbReference type="EMBL" id="KAG5515350.1"/>
    </source>
</evidence>
<dbReference type="EMBL" id="JACTNZ010000013">
    <property type="protein sequence ID" value="KAG5515350.1"/>
    <property type="molecule type" value="Genomic_DNA"/>
</dbReference>
<accession>A0AAV6HNN5</accession>
<reference evidence="1 2" key="1">
    <citation type="submission" date="2020-08" db="EMBL/GenBank/DDBJ databases">
        <title>Plant Genome Project.</title>
        <authorList>
            <person name="Zhang R.-G."/>
        </authorList>
    </citation>
    <scope>NUCLEOTIDE SEQUENCE [LARGE SCALE GENOMIC DNA]</scope>
    <source>
        <strain evidence="1">WSP0</strain>
        <tissue evidence="1">Leaf</tissue>
    </source>
</reference>
<gene>
    <name evidence="1" type="ORF">RHGRI_036408</name>
</gene>
<protein>
    <submittedName>
        <fullName evidence="1">Uncharacterized protein</fullName>
    </submittedName>
</protein>
<keyword evidence="2" id="KW-1185">Reference proteome</keyword>